<dbReference type="EMBL" id="AM920439">
    <property type="protein sequence ID" value="CAP86998.1"/>
    <property type="molecule type" value="Genomic_DNA"/>
</dbReference>
<reference evidence="1 2" key="1">
    <citation type="journal article" date="2008" name="Nat. Biotechnol.">
        <title>Genome sequencing and analysis of the filamentous fungus Penicillium chrysogenum.</title>
        <authorList>
            <person name="van den Berg M.A."/>
            <person name="Albang R."/>
            <person name="Albermann K."/>
            <person name="Badger J.H."/>
            <person name="Daran J.-M."/>
            <person name="Driessen A.J.M."/>
            <person name="Garcia-Estrada C."/>
            <person name="Fedorova N.D."/>
            <person name="Harris D.M."/>
            <person name="Heijne W.H.M."/>
            <person name="Joardar V.S."/>
            <person name="Kiel J.A.K.W."/>
            <person name="Kovalchuk A."/>
            <person name="Martin J.F."/>
            <person name="Nierman W.C."/>
            <person name="Nijland J.G."/>
            <person name="Pronk J.T."/>
            <person name="Roubos J.A."/>
            <person name="van der Klei I.J."/>
            <person name="van Peij N.N.M.E."/>
            <person name="Veenhuis M."/>
            <person name="von Doehren H."/>
            <person name="Wagner C."/>
            <person name="Wortman J.R."/>
            <person name="Bovenberg R.A.L."/>
        </authorList>
    </citation>
    <scope>NUCLEOTIDE SEQUENCE [LARGE SCALE GENOMIC DNA]</scope>
    <source>
        <strain evidence="2">ATCC 28089 / DSM 1075 / NRRL 1951 / Wisconsin 54-1255</strain>
    </source>
</reference>
<dbReference type="VEuPathDB" id="FungiDB:PCH_Pc24g00900"/>
<gene>
    <name evidence="1" type="ORF">Pc24g00900</name>
    <name evidence="1" type="ORF">PCH_Pc24g00900</name>
</gene>
<organism evidence="1 2">
    <name type="scientific">Penicillium rubens (strain ATCC 28089 / DSM 1075 / NRRL 1951 / Wisconsin 54-1255)</name>
    <name type="common">Penicillium chrysogenum</name>
    <dbReference type="NCBI Taxonomy" id="500485"/>
    <lineage>
        <taxon>Eukaryota</taxon>
        <taxon>Fungi</taxon>
        <taxon>Dikarya</taxon>
        <taxon>Ascomycota</taxon>
        <taxon>Pezizomycotina</taxon>
        <taxon>Eurotiomycetes</taxon>
        <taxon>Eurotiomycetidae</taxon>
        <taxon>Eurotiales</taxon>
        <taxon>Aspergillaceae</taxon>
        <taxon>Penicillium</taxon>
        <taxon>Penicillium chrysogenum species complex</taxon>
    </lineage>
</organism>
<name>B6HWP8_PENRW</name>
<accession>B6HWP8</accession>
<protein>
    <submittedName>
        <fullName evidence="1">Uncharacterized protein</fullName>
    </submittedName>
</protein>
<evidence type="ECO:0000313" key="2">
    <source>
        <dbReference type="Proteomes" id="UP000000724"/>
    </source>
</evidence>
<sequence>MSLQIVAVKEDVGFNRPQLRNVSFNTSNQVVHIVDQQTRQFLYCKRRGSKHSLPHLRQPMGDTGFGLAGQGVYAKRYMGSQIFETALTRKTRDSQIRGRSNTMHQSKGHSSSLVLTIRKLNLWELTRVALITLHHRQCKAMAYTLFLAPSLRTMQHVLGGRSQTKIASQQQGAEIQVQALVASKLEASVLPDKSYQPLLTRIVQQENTLISVTQVECHANKCLVYSSSPIQILSHALRPFHMTTIDDESQKVRIAHLGLFLPIDSAYRVIVRFVYMIQLLNSDQPIPLPKSYLWLSMQPFKYLQVA</sequence>
<dbReference type="HOGENOM" id="CLU_079119_0_0_1"/>
<keyword evidence="2" id="KW-1185">Reference proteome</keyword>
<proteinExistence type="predicted"/>
<dbReference type="Proteomes" id="UP000000724">
    <property type="component" value="Contig Pc00c24"/>
</dbReference>
<dbReference type="AlphaFoldDB" id="B6HWP8"/>
<evidence type="ECO:0000313" key="1">
    <source>
        <dbReference type="EMBL" id="CAP86998.1"/>
    </source>
</evidence>
<dbReference type="OrthoDB" id="4374814at2759"/>